<keyword evidence="6" id="KW-0418">Kinase</keyword>
<keyword evidence="3" id="KW-0698">rRNA processing</keyword>
<evidence type="ECO:0000256" key="4">
    <source>
        <dbReference type="ARBA" id="ARBA00022679"/>
    </source>
</evidence>
<organism evidence="13 14">
    <name type="scientific">Gadus morhua</name>
    <name type="common">Atlantic cod</name>
    <dbReference type="NCBI Taxonomy" id="8049"/>
    <lineage>
        <taxon>Eukaryota</taxon>
        <taxon>Metazoa</taxon>
        <taxon>Chordata</taxon>
        <taxon>Craniata</taxon>
        <taxon>Vertebrata</taxon>
        <taxon>Euteleostomi</taxon>
        <taxon>Actinopterygii</taxon>
        <taxon>Neopterygii</taxon>
        <taxon>Teleostei</taxon>
        <taxon>Neoteleostei</taxon>
        <taxon>Acanthomorphata</taxon>
        <taxon>Zeiogadaria</taxon>
        <taxon>Gadariae</taxon>
        <taxon>Gadiformes</taxon>
        <taxon>Gadoidei</taxon>
        <taxon>Gadidae</taxon>
        <taxon>Gadus</taxon>
    </lineage>
</organism>
<dbReference type="GO" id="GO:0005524">
    <property type="term" value="F:ATP binding"/>
    <property type="evidence" value="ECO:0007669"/>
    <property type="project" value="UniProtKB-KW"/>
</dbReference>
<dbReference type="InterPro" id="IPR057570">
    <property type="entry name" value="NOL9_C"/>
</dbReference>
<evidence type="ECO:0000313" key="13">
    <source>
        <dbReference type="Ensembl" id="ENSGMOP00000022330.1"/>
    </source>
</evidence>
<evidence type="ECO:0000256" key="7">
    <source>
        <dbReference type="ARBA" id="ARBA00022840"/>
    </source>
</evidence>
<feature type="domain" description="NOL9 C-terminal" evidence="12">
    <location>
        <begin position="558"/>
        <end position="657"/>
    </location>
</feature>
<evidence type="ECO:0000256" key="1">
    <source>
        <dbReference type="ARBA" id="ARBA00004604"/>
    </source>
</evidence>
<evidence type="ECO:0000259" key="10">
    <source>
        <dbReference type="Pfam" id="PF16575"/>
    </source>
</evidence>
<protein>
    <recommendedName>
        <fullName evidence="9">Polynucleotide 5'-hydroxyl-kinase NOL9</fullName>
    </recommendedName>
</protein>
<comment type="similarity">
    <text evidence="2">Belongs to the Clp1 family. NOL9/GRC3 subfamily.</text>
</comment>
<sequence length="702" mass="76935">MKVNKLAPEKGARASSLKWRNTKAQRCTTRVNLSELPSTPVMVKMIKEHQAAVKKKPKVKRLERKAMTVSGSKEKKHTSFESEKTYLANTNGKSEVTMNIDADDWQEWSTNGKSSLGNGEKSADGVETVSSGRLEGESFHCCAERDEDRNHAVLVMQKSQTLCFRGKCLLTCLYGRVEVMGFTIEEGQQPYPLFSPASHCPLTVTALGSTDDARDEGMEATAILRKYLTPGNYMKPLTPISCDTTCYYNMHLLHPSVTECSHSFLLFIICFTINSELMSAVLDTPLNGLGMIPLVSDVEGLRMSKSYREALNTVVSAYDGDGCVVVLVCGTKNVGKSTFIRVLLNTLLNHTTGIDYLEGDLGQTEFTPSGCLSLSTVTEPLLGPPFTHQRTPEHMIYYGQTSCDSDLDRYLESMKSLWSRRPQSRDTPVVINTMGWVKGFGFQMLVDVLRLLPVTHVVQLGHGESMHCATLTPDLLQTAQGYLTKPPAHTAMDEFTEGHSPARTYAHLAVQSAFQGVGRQGASKHQRSNELRELSLLAYLSQLQEAHQGPVRQLNCLTPYQVPHTAVAIGVTHCEVAPSHVLYAANASLVGLCFLPEKVTSRGGPVVLSHAPLCPCVGFGVLRGIDMARGLYFLLTPVDPSILRNVNCLLLGAITLPSCILTTQSGCEEEKPYVTTDYSFDLTGAGKMRVFKGIVRPGQVGK</sequence>
<evidence type="ECO:0000256" key="3">
    <source>
        <dbReference type="ARBA" id="ARBA00022552"/>
    </source>
</evidence>
<dbReference type="GO" id="GO:0005730">
    <property type="term" value="C:nucleolus"/>
    <property type="evidence" value="ECO:0007669"/>
    <property type="project" value="UniProtKB-SubCell"/>
</dbReference>
<dbReference type="Pfam" id="PF16575">
    <property type="entry name" value="CLP1_P"/>
    <property type="match status" value="1"/>
</dbReference>
<evidence type="ECO:0000256" key="6">
    <source>
        <dbReference type="ARBA" id="ARBA00022777"/>
    </source>
</evidence>
<dbReference type="Pfam" id="PF24419">
    <property type="entry name" value="Cupin_NOL9"/>
    <property type="match status" value="1"/>
</dbReference>
<dbReference type="InterPro" id="IPR057573">
    <property type="entry name" value="NOL9_N"/>
</dbReference>
<dbReference type="Pfam" id="PF25467">
    <property type="entry name" value="NOL9_C"/>
    <property type="match status" value="1"/>
</dbReference>
<comment type="subcellular location">
    <subcellularLocation>
        <location evidence="1">Nucleus</location>
        <location evidence="1">Nucleolus</location>
    </subcellularLocation>
</comment>
<evidence type="ECO:0000259" key="12">
    <source>
        <dbReference type="Pfam" id="PF25467"/>
    </source>
</evidence>
<reference evidence="13" key="1">
    <citation type="submission" date="2019-07" db="EMBL/GenBank/DDBJ databases">
        <authorList>
            <consortium name="Wellcome Sanger Institute Data Sharing"/>
        </authorList>
    </citation>
    <scope>NUCLEOTIDE SEQUENCE [LARGE SCALE GENOMIC DNA]</scope>
</reference>
<name>A0A8C4ZTG8_GADMO</name>
<keyword evidence="8" id="KW-0539">Nucleus</keyword>
<evidence type="ECO:0000313" key="14">
    <source>
        <dbReference type="Proteomes" id="UP000694546"/>
    </source>
</evidence>
<dbReference type="InterPro" id="IPR045116">
    <property type="entry name" value="Clp1/Grc3"/>
</dbReference>
<evidence type="ECO:0000256" key="8">
    <source>
        <dbReference type="ARBA" id="ARBA00023242"/>
    </source>
</evidence>
<dbReference type="GO" id="GO:0000448">
    <property type="term" value="P:cleavage in ITS2 between 5.8S rRNA and LSU-rRNA of tricistronic rRNA transcript (SSU-rRNA, 5.8S rRNA, LSU-rRNA)"/>
    <property type="evidence" value="ECO:0007669"/>
    <property type="project" value="TreeGrafter"/>
</dbReference>
<keyword evidence="4" id="KW-0808">Transferase</keyword>
<dbReference type="GeneTree" id="ENSGT00940000153668"/>
<evidence type="ECO:0000256" key="9">
    <source>
        <dbReference type="ARBA" id="ARBA00071212"/>
    </source>
</evidence>
<dbReference type="InterPro" id="IPR027417">
    <property type="entry name" value="P-loop_NTPase"/>
</dbReference>
<keyword evidence="14" id="KW-1185">Reference proteome</keyword>
<gene>
    <name evidence="13" type="primary">NOL9</name>
    <name evidence="13" type="synonym">nol9</name>
</gene>
<dbReference type="PANTHER" id="PTHR12755:SF3">
    <property type="entry name" value="POLYNUCLEOTIDE 5'-HYDROXYL-KINASE NOL9"/>
    <property type="match status" value="1"/>
</dbReference>
<dbReference type="Proteomes" id="UP000694546">
    <property type="component" value="Chromosome 1"/>
</dbReference>
<feature type="domain" description="Clp1 P-loop" evidence="10">
    <location>
        <begin position="330"/>
        <end position="465"/>
    </location>
</feature>
<evidence type="ECO:0000256" key="5">
    <source>
        <dbReference type="ARBA" id="ARBA00022741"/>
    </source>
</evidence>
<dbReference type="AlphaFoldDB" id="A0A8C4ZTG8"/>
<dbReference type="GO" id="GO:0051731">
    <property type="term" value="F:polynucleotide 5'-hydroxyl-kinase activity"/>
    <property type="evidence" value="ECO:0007669"/>
    <property type="project" value="InterPro"/>
</dbReference>
<feature type="domain" description="NOL9 N-terminal" evidence="11">
    <location>
        <begin position="143"/>
        <end position="216"/>
    </location>
</feature>
<keyword evidence="7" id="KW-0067">ATP-binding</keyword>
<proteinExistence type="inferred from homology"/>
<accession>A0A8C4ZTG8</accession>
<dbReference type="InterPro" id="IPR032319">
    <property type="entry name" value="CLP1_P"/>
</dbReference>
<evidence type="ECO:0000256" key="2">
    <source>
        <dbReference type="ARBA" id="ARBA00011003"/>
    </source>
</evidence>
<dbReference type="Ensembl" id="ENSGMOT00000029441.1">
    <property type="protein sequence ID" value="ENSGMOP00000022330.1"/>
    <property type="gene ID" value="ENSGMOG00000006534.2"/>
</dbReference>
<keyword evidence="5" id="KW-0547">Nucleotide-binding</keyword>
<reference evidence="13" key="2">
    <citation type="submission" date="2025-08" db="UniProtKB">
        <authorList>
            <consortium name="Ensembl"/>
        </authorList>
    </citation>
    <scope>IDENTIFICATION</scope>
</reference>
<evidence type="ECO:0000259" key="11">
    <source>
        <dbReference type="Pfam" id="PF24419"/>
    </source>
</evidence>
<reference evidence="13" key="3">
    <citation type="submission" date="2025-09" db="UniProtKB">
        <authorList>
            <consortium name="Ensembl"/>
        </authorList>
    </citation>
    <scope>IDENTIFICATION</scope>
</reference>
<dbReference type="PANTHER" id="PTHR12755">
    <property type="entry name" value="CLEAVAGE/POLYADENYLATION FACTOR IA SUBUNIT CLP1P"/>
    <property type="match status" value="1"/>
</dbReference>
<dbReference type="Gene3D" id="3.40.50.300">
    <property type="entry name" value="P-loop containing nucleotide triphosphate hydrolases"/>
    <property type="match status" value="1"/>
</dbReference>